<dbReference type="RefSeq" id="WP_379520605.1">
    <property type="nucleotide sequence ID" value="NZ_JBHSPA010000061.1"/>
</dbReference>
<accession>A0ABW1D235</accession>
<dbReference type="EMBL" id="JBHSPA010000061">
    <property type="protein sequence ID" value="MFC5831126.1"/>
    <property type="molecule type" value="Genomic_DNA"/>
</dbReference>
<protein>
    <submittedName>
        <fullName evidence="2">Uncharacterized protein</fullName>
    </submittedName>
</protein>
<keyword evidence="1" id="KW-0472">Membrane</keyword>
<keyword evidence="1" id="KW-1133">Transmembrane helix</keyword>
<sequence>MSLLHTVGITVGCVLALAPALLPSVPPSRRWPHVVMASGMAAGHLGGLFLPVAVLALLTAGWLCGSPSRRAEAGHHIQDFVIMPILLVLTASDDAAVANIPSGGHAHGGGAPATLALIIGLAWTCARLIRILPNQGMPRRRIGQELCAAGMAASMAFMTALGL</sequence>
<feature type="transmembrane region" description="Helical" evidence="1">
    <location>
        <begin position="44"/>
        <end position="65"/>
    </location>
</feature>
<evidence type="ECO:0000313" key="2">
    <source>
        <dbReference type="EMBL" id="MFC5831126.1"/>
    </source>
</evidence>
<proteinExistence type="predicted"/>
<gene>
    <name evidence="2" type="ORF">ACFPZ3_45350</name>
</gene>
<keyword evidence="1" id="KW-0812">Transmembrane</keyword>
<evidence type="ECO:0000256" key="1">
    <source>
        <dbReference type="SAM" id="Phobius"/>
    </source>
</evidence>
<dbReference type="Proteomes" id="UP001596058">
    <property type="component" value="Unassembled WGS sequence"/>
</dbReference>
<keyword evidence="3" id="KW-1185">Reference proteome</keyword>
<comment type="caution">
    <text evidence="2">The sequence shown here is derived from an EMBL/GenBank/DDBJ whole genome shotgun (WGS) entry which is preliminary data.</text>
</comment>
<reference evidence="3" key="1">
    <citation type="journal article" date="2019" name="Int. J. Syst. Evol. Microbiol.">
        <title>The Global Catalogue of Microorganisms (GCM) 10K type strain sequencing project: providing services to taxonomists for standard genome sequencing and annotation.</title>
        <authorList>
            <consortium name="The Broad Institute Genomics Platform"/>
            <consortium name="The Broad Institute Genome Sequencing Center for Infectious Disease"/>
            <person name="Wu L."/>
            <person name="Ma J."/>
        </authorList>
    </citation>
    <scope>NUCLEOTIDE SEQUENCE [LARGE SCALE GENOMIC DNA]</scope>
    <source>
        <strain evidence="3">CCUG 53903</strain>
    </source>
</reference>
<organism evidence="2 3">
    <name type="scientific">Nonomuraea insulae</name>
    <dbReference type="NCBI Taxonomy" id="1616787"/>
    <lineage>
        <taxon>Bacteria</taxon>
        <taxon>Bacillati</taxon>
        <taxon>Actinomycetota</taxon>
        <taxon>Actinomycetes</taxon>
        <taxon>Streptosporangiales</taxon>
        <taxon>Streptosporangiaceae</taxon>
        <taxon>Nonomuraea</taxon>
    </lineage>
</organism>
<evidence type="ECO:0000313" key="3">
    <source>
        <dbReference type="Proteomes" id="UP001596058"/>
    </source>
</evidence>
<name>A0ABW1D235_9ACTN</name>